<evidence type="ECO:0000256" key="6">
    <source>
        <dbReference type="SAM" id="MobiDB-lite"/>
    </source>
</evidence>
<name>A0A060SKM8_PYCCI</name>
<feature type="transmembrane region" description="Helical" evidence="7">
    <location>
        <begin position="169"/>
        <end position="192"/>
    </location>
</feature>
<feature type="transmembrane region" description="Helical" evidence="7">
    <location>
        <begin position="112"/>
        <end position="130"/>
    </location>
</feature>
<dbReference type="GO" id="GO:0022857">
    <property type="term" value="F:transmembrane transporter activity"/>
    <property type="evidence" value="ECO:0007669"/>
    <property type="project" value="InterPro"/>
</dbReference>
<comment type="caution">
    <text evidence="9">The sequence shown here is derived from an EMBL/GenBank/DDBJ whole genome shotgun (WGS) entry which is preliminary data.</text>
</comment>
<dbReference type="CDD" id="cd17330">
    <property type="entry name" value="MFS_SLC46_TetA_like"/>
    <property type="match status" value="1"/>
</dbReference>
<protein>
    <recommendedName>
        <fullName evidence="8">Major facilitator superfamily (MFS) profile domain-containing protein</fullName>
    </recommendedName>
</protein>
<accession>A0A060SKM8</accession>
<dbReference type="InterPro" id="IPR011701">
    <property type="entry name" value="MFS"/>
</dbReference>
<keyword evidence="10" id="KW-1185">Reference proteome</keyword>
<proteinExistence type="predicted"/>
<gene>
    <name evidence="9" type="ORF">BN946_scf184945.g2</name>
</gene>
<evidence type="ECO:0000256" key="7">
    <source>
        <dbReference type="SAM" id="Phobius"/>
    </source>
</evidence>
<dbReference type="Pfam" id="PF07690">
    <property type="entry name" value="MFS_1"/>
    <property type="match status" value="1"/>
</dbReference>
<dbReference type="OMA" id="VIMDMAY"/>
<evidence type="ECO:0000313" key="9">
    <source>
        <dbReference type="EMBL" id="CDO74930.1"/>
    </source>
</evidence>
<evidence type="ECO:0000313" key="10">
    <source>
        <dbReference type="Proteomes" id="UP000029665"/>
    </source>
</evidence>
<feature type="transmembrane region" description="Helical" evidence="7">
    <location>
        <begin position="136"/>
        <end position="157"/>
    </location>
</feature>
<keyword evidence="3 7" id="KW-0812">Transmembrane</keyword>
<evidence type="ECO:0000256" key="5">
    <source>
        <dbReference type="ARBA" id="ARBA00023136"/>
    </source>
</evidence>
<dbReference type="PANTHER" id="PTHR23504">
    <property type="entry name" value="MAJOR FACILITATOR SUPERFAMILY DOMAIN-CONTAINING PROTEIN 10"/>
    <property type="match status" value="1"/>
</dbReference>
<reference evidence="9" key="1">
    <citation type="submission" date="2014-01" db="EMBL/GenBank/DDBJ databases">
        <title>The genome of the white-rot fungus Pycnoporus cinnabarinus: a basidiomycete model with a versatile arsenal for lignocellulosic biomass breakdown.</title>
        <authorList>
            <person name="Levasseur A."/>
            <person name="Lomascolo A."/>
            <person name="Ruiz-Duenas F.J."/>
            <person name="Uzan E."/>
            <person name="Piumi F."/>
            <person name="Kues U."/>
            <person name="Ram A.F.J."/>
            <person name="Murat C."/>
            <person name="Haon M."/>
            <person name="Benoit I."/>
            <person name="Arfi Y."/>
            <person name="Chevret D."/>
            <person name="Drula E."/>
            <person name="Kwon M.J."/>
            <person name="Gouret P."/>
            <person name="Lesage-Meessen L."/>
            <person name="Lombard V."/>
            <person name="Mariette J."/>
            <person name="Noirot C."/>
            <person name="Park J."/>
            <person name="Patyshakuliyeva A."/>
            <person name="Wieneger R.A.B."/>
            <person name="Wosten H.A.B."/>
            <person name="Martin F."/>
            <person name="Coutinho P.M."/>
            <person name="de Vries R."/>
            <person name="Martinez A.T."/>
            <person name="Klopp C."/>
            <person name="Pontarotti P."/>
            <person name="Henrissat B."/>
            <person name="Record E."/>
        </authorList>
    </citation>
    <scope>NUCLEOTIDE SEQUENCE [LARGE SCALE GENOMIC DNA]</scope>
    <source>
        <strain evidence="9">BRFM137</strain>
    </source>
</reference>
<feature type="transmembrane region" description="Helical" evidence="7">
    <location>
        <begin position="344"/>
        <end position="362"/>
    </location>
</feature>
<feature type="transmembrane region" description="Helical" evidence="7">
    <location>
        <begin position="448"/>
        <end position="468"/>
    </location>
</feature>
<keyword evidence="2" id="KW-0813">Transport</keyword>
<keyword evidence="4 7" id="KW-1133">Transmembrane helix</keyword>
<feature type="transmembrane region" description="Helical" evidence="7">
    <location>
        <begin position="81"/>
        <end position="100"/>
    </location>
</feature>
<dbReference type="PANTHER" id="PTHR23504:SF15">
    <property type="entry name" value="MAJOR FACILITATOR SUPERFAMILY (MFS) PROFILE DOMAIN-CONTAINING PROTEIN"/>
    <property type="match status" value="1"/>
</dbReference>
<feature type="compositionally biased region" description="Polar residues" evidence="6">
    <location>
        <begin position="1"/>
        <end position="10"/>
    </location>
</feature>
<evidence type="ECO:0000256" key="1">
    <source>
        <dbReference type="ARBA" id="ARBA00004141"/>
    </source>
</evidence>
<feature type="region of interest" description="Disordered" evidence="6">
    <location>
        <begin position="1"/>
        <end position="25"/>
    </location>
</feature>
<dbReference type="AlphaFoldDB" id="A0A060SKM8"/>
<dbReference type="InterPro" id="IPR020846">
    <property type="entry name" value="MFS_dom"/>
</dbReference>
<organism evidence="9 10">
    <name type="scientific">Pycnoporus cinnabarinus</name>
    <name type="common">Cinnabar-red polypore</name>
    <name type="synonym">Trametes cinnabarina</name>
    <dbReference type="NCBI Taxonomy" id="5643"/>
    <lineage>
        <taxon>Eukaryota</taxon>
        <taxon>Fungi</taxon>
        <taxon>Dikarya</taxon>
        <taxon>Basidiomycota</taxon>
        <taxon>Agaricomycotina</taxon>
        <taxon>Agaricomycetes</taxon>
        <taxon>Polyporales</taxon>
        <taxon>Polyporaceae</taxon>
        <taxon>Trametes</taxon>
    </lineage>
</organism>
<dbReference type="Proteomes" id="UP000029665">
    <property type="component" value="Unassembled WGS sequence"/>
</dbReference>
<keyword evidence="5 7" id="KW-0472">Membrane</keyword>
<dbReference type="OrthoDB" id="419616at2759"/>
<dbReference type="InterPro" id="IPR036259">
    <property type="entry name" value="MFS_trans_sf"/>
</dbReference>
<dbReference type="HOGENOM" id="CLU_001265_54_6_1"/>
<feature type="transmembrane region" description="Helical" evidence="7">
    <location>
        <begin position="272"/>
        <end position="292"/>
    </location>
</feature>
<evidence type="ECO:0000259" key="8">
    <source>
        <dbReference type="PROSITE" id="PS50850"/>
    </source>
</evidence>
<dbReference type="SUPFAM" id="SSF103473">
    <property type="entry name" value="MFS general substrate transporter"/>
    <property type="match status" value="1"/>
</dbReference>
<feature type="domain" description="Major facilitator superfamily (MFS) profile" evidence="8">
    <location>
        <begin position="39"/>
        <end position="473"/>
    </location>
</feature>
<sequence>MPLPNAQNGPRCQADEETPLLASPERKPVKAVTPLPKLQIFILLLMQLAEPITSQCIYPFINQLVSELDITGGDDKKVGYYAGLIESLFFATEAMFIMHWSRISDRIGRKPVLLTGVGGLCVSMIAFGLSKTFMGLVVSRCIVGMLNGNIGVIKSMMAELTDSTNMAQGFALMPVMWSIGVTIGPLMGGQLAKPHDRWPALFTNSFWEHYPYFLPCAASAVFSVIILLVAAALLKETVPRATSKKSVRFADASGTVSSPCDTSLKALCTKPVLWSIANYASLAFLEIAYRAIQPLFFSTPIELGGLGLPPSTIGVILGAFGILDGLIQALCFARLVGWLGQKRVFQVGMSMFVPLFLLFPVINIVAKTNGTSVMIWYLIALQLTLSVIMDMAYGCCFMYVTSAAPSRRSLGATNGVAQFAASVVRAIGPAGSTSLFALSLDRNWFGGYGVYAIFTSLSCLSMLVGLPLPRYGWDSDNQD</sequence>
<dbReference type="PROSITE" id="PS50850">
    <property type="entry name" value="MFS"/>
    <property type="match status" value="1"/>
</dbReference>
<dbReference type="Gene3D" id="1.20.1250.20">
    <property type="entry name" value="MFS general substrate transporter like domains"/>
    <property type="match status" value="1"/>
</dbReference>
<feature type="transmembrane region" description="Helical" evidence="7">
    <location>
        <begin position="212"/>
        <end position="234"/>
    </location>
</feature>
<feature type="transmembrane region" description="Helical" evidence="7">
    <location>
        <begin position="374"/>
        <end position="400"/>
    </location>
</feature>
<evidence type="ECO:0000256" key="4">
    <source>
        <dbReference type="ARBA" id="ARBA00022989"/>
    </source>
</evidence>
<comment type="subcellular location">
    <subcellularLocation>
        <location evidence="1">Membrane</location>
        <topology evidence="1">Multi-pass membrane protein</topology>
    </subcellularLocation>
</comment>
<evidence type="ECO:0000256" key="2">
    <source>
        <dbReference type="ARBA" id="ARBA00022448"/>
    </source>
</evidence>
<dbReference type="GO" id="GO:0016020">
    <property type="term" value="C:membrane"/>
    <property type="evidence" value="ECO:0007669"/>
    <property type="project" value="UniProtKB-SubCell"/>
</dbReference>
<feature type="transmembrane region" description="Helical" evidence="7">
    <location>
        <begin position="312"/>
        <end position="332"/>
    </location>
</feature>
<evidence type="ECO:0000256" key="3">
    <source>
        <dbReference type="ARBA" id="ARBA00022692"/>
    </source>
</evidence>
<dbReference type="EMBL" id="CCBP010000229">
    <property type="protein sequence ID" value="CDO74930.1"/>
    <property type="molecule type" value="Genomic_DNA"/>
</dbReference>